<dbReference type="AlphaFoldDB" id="S0DG91"/>
<sequence>MKKLLLSLLALAALGVSTQAQVQAQPQPDRSRVVEATMKSDLLGREKPYLVYLPAGYDTNPDKKYPVLYLLHGASDTHTAWRDKGVMQLITDQHTEAGMTLPMIVVMPDARGEGENNTGKNMGYFNQEGWPYEDHFFTEFIPYIEKTYRIIGDKQHRAVAGLSMGGGGSAAYAQRHPEMFSSACPLSGALGGMSRDTSPERHRNSPVGFVENATPEQVEALKTVRWYVDCGDDDFLWQANVAFFGAMKAKGIPLQYRMRNGGHNWEYWQTALPEVLTFISIGFAR</sequence>
<dbReference type="PANTHER" id="PTHR48098:SF1">
    <property type="entry name" value="DIACYLGLYCEROL ACYLTRANSFERASE_MYCOLYLTRANSFERASE AG85A"/>
    <property type="match status" value="1"/>
</dbReference>
<dbReference type="InterPro" id="IPR000801">
    <property type="entry name" value="Esterase-like"/>
</dbReference>
<dbReference type="Pfam" id="PF00756">
    <property type="entry name" value="Esterase"/>
    <property type="match status" value="1"/>
</dbReference>
<dbReference type="PANTHER" id="PTHR48098">
    <property type="entry name" value="ENTEROCHELIN ESTERASE-RELATED"/>
    <property type="match status" value="1"/>
</dbReference>
<dbReference type="InterPro" id="IPR029058">
    <property type="entry name" value="AB_hydrolase_fold"/>
</dbReference>
<proteinExistence type="predicted"/>
<dbReference type="GO" id="GO:0016747">
    <property type="term" value="F:acyltransferase activity, transferring groups other than amino-acyl groups"/>
    <property type="evidence" value="ECO:0007669"/>
    <property type="project" value="TreeGrafter"/>
</dbReference>
<dbReference type="Gene3D" id="3.40.50.1820">
    <property type="entry name" value="alpha/beta hydrolase"/>
    <property type="match status" value="1"/>
</dbReference>
<dbReference type="InterPro" id="IPR050583">
    <property type="entry name" value="Mycobacterial_A85_antigen"/>
</dbReference>
<organism evidence="1">
    <name type="scientific">termite gut metagenome</name>
    <dbReference type="NCBI Taxonomy" id="433724"/>
    <lineage>
        <taxon>unclassified sequences</taxon>
        <taxon>metagenomes</taxon>
        <taxon>organismal metagenomes</taxon>
    </lineage>
</organism>
<accession>S0DG91</accession>
<reference evidence="1" key="2">
    <citation type="journal article" date="2013" name="Biotechnol. Biofuels">
        <title>Mining for hemicellulases in the fungus-growing termite Pseudacanthotermes militaris using functional metagenomics.</title>
        <authorList>
            <person name="Bastien G."/>
            <person name="Arnal G."/>
            <person name="Bozonnet S."/>
            <person name="Laguerre S."/>
            <person name="Ferreira F."/>
            <person name="Faure R."/>
            <person name="Henrissat B."/>
            <person name="Lefevre F."/>
            <person name="Robe P."/>
            <person name="Bouchez O."/>
            <person name="Noirot C."/>
            <person name="Dumon C."/>
            <person name="O'Donohue M."/>
        </authorList>
    </citation>
    <scope>NUCLEOTIDE SEQUENCE</scope>
</reference>
<dbReference type="SUPFAM" id="SSF53474">
    <property type="entry name" value="alpha/beta-Hydrolases"/>
    <property type="match status" value="1"/>
</dbReference>
<name>S0DG91_9ZZZZ</name>
<dbReference type="EMBL" id="HF548281">
    <property type="protein sequence ID" value="CCO21046.1"/>
    <property type="molecule type" value="Genomic_DNA"/>
</dbReference>
<reference evidence="1" key="1">
    <citation type="submission" date="2012-10" db="EMBL/GenBank/DDBJ databases">
        <authorList>
            <person name="Sandrine L."/>
        </authorList>
    </citation>
    <scope>NUCLEOTIDE SEQUENCE</scope>
</reference>
<protein>
    <submittedName>
        <fullName evidence="1">Carbohydrate esterase family 1 protein</fullName>
    </submittedName>
</protein>
<gene>
    <name evidence="1" type="ORF">BN138_234</name>
</gene>
<evidence type="ECO:0000313" key="1">
    <source>
        <dbReference type="EMBL" id="CCO21046.1"/>
    </source>
</evidence>